<dbReference type="AlphaFoldDB" id="A0ABD5ZQX8"/>
<dbReference type="InterPro" id="IPR043899">
    <property type="entry name" value="DUF5789"/>
</dbReference>
<sequence>MTERKLTDLPDLLATLDYPVPRADAAAAFDGVTLLLADGEVGLDDAVRACPSERFADAGELESELYGSLPTEAVGEPGQSEGDA</sequence>
<dbReference type="Pfam" id="PF19102">
    <property type="entry name" value="DUF5789"/>
    <property type="match status" value="1"/>
</dbReference>
<dbReference type="RefSeq" id="WP_276233822.1">
    <property type="nucleotide sequence ID" value="NZ_CP119802.1"/>
</dbReference>
<proteinExistence type="predicted"/>
<evidence type="ECO:0008006" key="3">
    <source>
        <dbReference type="Google" id="ProtNLM"/>
    </source>
</evidence>
<name>A0ABD5ZQX8_9EURY</name>
<dbReference type="GeneID" id="79267382"/>
<evidence type="ECO:0000313" key="2">
    <source>
        <dbReference type="Proteomes" id="UP001596398"/>
    </source>
</evidence>
<evidence type="ECO:0000313" key="1">
    <source>
        <dbReference type="EMBL" id="MFC7235685.1"/>
    </source>
</evidence>
<dbReference type="Proteomes" id="UP001596398">
    <property type="component" value="Unassembled WGS sequence"/>
</dbReference>
<keyword evidence="2" id="KW-1185">Reference proteome</keyword>
<organism evidence="1 2">
    <name type="scientific">Halosegnis marinus</name>
    <dbReference type="NCBI Taxonomy" id="3034023"/>
    <lineage>
        <taxon>Archaea</taxon>
        <taxon>Methanobacteriati</taxon>
        <taxon>Methanobacteriota</taxon>
        <taxon>Stenosarchaea group</taxon>
        <taxon>Halobacteria</taxon>
        <taxon>Halobacteriales</taxon>
        <taxon>Natronomonadaceae</taxon>
        <taxon>Halosegnis</taxon>
    </lineage>
</organism>
<protein>
    <recommendedName>
        <fullName evidence="3">DUF2795 domain-containing protein</fullName>
    </recommendedName>
</protein>
<gene>
    <name evidence="1" type="ORF">ACFQJ4_10200</name>
</gene>
<dbReference type="EMBL" id="JBHTAP010000001">
    <property type="protein sequence ID" value="MFC7235685.1"/>
    <property type="molecule type" value="Genomic_DNA"/>
</dbReference>
<reference evidence="1 2" key="1">
    <citation type="journal article" date="2019" name="Int. J. Syst. Evol. Microbiol.">
        <title>The Global Catalogue of Microorganisms (GCM) 10K type strain sequencing project: providing services to taxonomists for standard genome sequencing and annotation.</title>
        <authorList>
            <consortium name="The Broad Institute Genomics Platform"/>
            <consortium name="The Broad Institute Genome Sequencing Center for Infectious Disease"/>
            <person name="Wu L."/>
            <person name="Ma J."/>
        </authorList>
    </citation>
    <scope>NUCLEOTIDE SEQUENCE [LARGE SCALE GENOMIC DNA]</scope>
    <source>
        <strain evidence="1 2">DT85</strain>
    </source>
</reference>
<comment type="caution">
    <text evidence="1">The sequence shown here is derived from an EMBL/GenBank/DDBJ whole genome shotgun (WGS) entry which is preliminary data.</text>
</comment>
<accession>A0ABD5ZQX8</accession>